<reference evidence="7" key="2">
    <citation type="submission" date="2020-09" db="EMBL/GenBank/DDBJ databases">
        <authorList>
            <person name="Sun Q."/>
            <person name="Zhou Y."/>
        </authorList>
    </citation>
    <scope>NUCLEOTIDE SEQUENCE</scope>
    <source>
        <strain evidence="7">CGMCC 4.7110</strain>
    </source>
</reference>
<dbReference type="InterPro" id="IPR009057">
    <property type="entry name" value="Homeodomain-like_sf"/>
</dbReference>
<dbReference type="EMBL" id="BMML01000007">
    <property type="protein sequence ID" value="GGN09081.1"/>
    <property type="molecule type" value="Genomic_DNA"/>
</dbReference>
<dbReference type="PANTHER" id="PTHR30055:SF234">
    <property type="entry name" value="HTH-TYPE TRANSCRIPTIONAL REGULATOR BETI"/>
    <property type="match status" value="1"/>
</dbReference>
<dbReference type="Gene3D" id="1.10.357.10">
    <property type="entry name" value="Tetracycline Repressor, domain 2"/>
    <property type="match status" value="1"/>
</dbReference>
<evidence type="ECO:0000256" key="3">
    <source>
        <dbReference type="ARBA" id="ARBA00023163"/>
    </source>
</evidence>
<dbReference type="InterPro" id="IPR050109">
    <property type="entry name" value="HTH-type_TetR-like_transc_reg"/>
</dbReference>
<dbReference type="SUPFAM" id="SSF46689">
    <property type="entry name" value="Homeodomain-like"/>
    <property type="match status" value="1"/>
</dbReference>
<dbReference type="PRINTS" id="PR00455">
    <property type="entry name" value="HTHTETR"/>
</dbReference>
<comment type="caution">
    <text evidence="7">The sequence shown here is derived from an EMBL/GenBank/DDBJ whole genome shotgun (WGS) entry which is preliminary data.</text>
</comment>
<feature type="region of interest" description="Disordered" evidence="5">
    <location>
        <begin position="212"/>
        <end position="240"/>
    </location>
</feature>
<dbReference type="AlphaFoldDB" id="A0A917XCN5"/>
<dbReference type="PANTHER" id="PTHR30055">
    <property type="entry name" value="HTH-TYPE TRANSCRIPTIONAL REGULATOR RUTR"/>
    <property type="match status" value="1"/>
</dbReference>
<reference evidence="7" key="1">
    <citation type="journal article" date="2014" name="Int. J. Syst. Evol. Microbiol.">
        <title>Complete genome sequence of Corynebacterium casei LMG S-19264T (=DSM 44701T), isolated from a smear-ripened cheese.</title>
        <authorList>
            <consortium name="US DOE Joint Genome Institute (JGI-PGF)"/>
            <person name="Walter F."/>
            <person name="Albersmeier A."/>
            <person name="Kalinowski J."/>
            <person name="Ruckert C."/>
        </authorList>
    </citation>
    <scope>NUCLEOTIDE SEQUENCE</scope>
    <source>
        <strain evidence="7">CGMCC 4.7110</strain>
    </source>
</reference>
<keyword evidence="2 4" id="KW-0238">DNA-binding</keyword>
<dbReference type="InterPro" id="IPR001647">
    <property type="entry name" value="HTH_TetR"/>
</dbReference>
<dbReference type="InterPro" id="IPR041674">
    <property type="entry name" value="TetR_C_22"/>
</dbReference>
<keyword evidence="3" id="KW-0804">Transcription</keyword>
<evidence type="ECO:0000256" key="2">
    <source>
        <dbReference type="ARBA" id="ARBA00023125"/>
    </source>
</evidence>
<dbReference type="Pfam" id="PF00440">
    <property type="entry name" value="TetR_N"/>
    <property type="match status" value="1"/>
</dbReference>
<gene>
    <name evidence="7" type="ORF">GCM10011578_034220</name>
</gene>
<protein>
    <submittedName>
        <fullName evidence="7">TetR family transcriptional regulator</fullName>
    </submittedName>
</protein>
<dbReference type="Proteomes" id="UP000653411">
    <property type="component" value="Unassembled WGS sequence"/>
</dbReference>
<keyword evidence="8" id="KW-1185">Reference proteome</keyword>
<evidence type="ECO:0000313" key="7">
    <source>
        <dbReference type="EMBL" id="GGN09081.1"/>
    </source>
</evidence>
<evidence type="ECO:0000313" key="8">
    <source>
        <dbReference type="Proteomes" id="UP000653411"/>
    </source>
</evidence>
<sequence length="240" mass="25380">MTEPTAEETGVVLRRTPQQARSKARLARVLTAAERVLIAEGVPALTTTRVAAEAGVSVGSLYQYLPDRDAIIDALAATYFSRLEAVMEEFVRGAATERWSDPVGVLIDAYAGLYRTEQGFRALWFGSGLTDRTRAADREHKLRMADGVRRVLLGLGIAGDPEGLGRACHAAVLAADALAQEAFRRDAEGDTALLDEAKVMLRGYLTALAGRQEQRNGGATGAAAPAGPVPGPAGHPESQG</sequence>
<name>A0A917XCN5_9ACTN</name>
<dbReference type="GO" id="GO:0000976">
    <property type="term" value="F:transcription cis-regulatory region binding"/>
    <property type="evidence" value="ECO:0007669"/>
    <property type="project" value="TreeGrafter"/>
</dbReference>
<dbReference type="GO" id="GO:0003700">
    <property type="term" value="F:DNA-binding transcription factor activity"/>
    <property type="evidence" value="ECO:0007669"/>
    <property type="project" value="TreeGrafter"/>
</dbReference>
<dbReference type="Pfam" id="PF17928">
    <property type="entry name" value="TetR_C_22"/>
    <property type="match status" value="1"/>
</dbReference>
<proteinExistence type="predicted"/>
<evidence type="ECO:0000259" key="6">
    <source>
        <dbReference type="PROSITE" id="PS50977"/>
    </source>
</evidence>
<keyword evidence="1" id="KW-0805">Transcription regulation</keyword>
<evidence type="ECO:0000256" key="5">
    <source>
        <dbReference type="SAM" id="MobiDB-lite"/>
    </source>
</evidence>
<evidence type="ECO:0000256" key="4">
    <source>
        <dbReference type="PROSITE-ProRule" id="PRU00335"/>
    </source>
</evidence>
<feature type="domain" description="HTH tetR-type" evidence="6">
    <location>
        <begin position="23"/>
        <end position="83"/>
    </location>
</feature>
<organism evidence="7 8">
    <name type="scientific">Streptomyces fuscichromogenes</name>
    <dbReference type="NCBI Taxonomy" id="1324013"/>
    <lineage>
        <taxon>Bacteria</taxon>
        <taxon>Bacillati</taxon>
        <taxon>Actinomycetota</taxon>
        <taxon>Actinomycetes</taxon>
        <taxon>Kitasatosporales</taxon>
        <taxon>Streptomycetaceae</taxon>
        <taxon>Streptomyces</taxon>
    </lineage>
</organism>
<accession>A0A917XCN5</accession>
<feature type="DNA-binding region" description="H-T-H motif" evidence="4">
    <location>
        <begin position="46"/>
        <end position="65"/>
    </location>
</feature>
<dbReference type="PROSITE" id="PS50977">
    <property type="entry name" value="HTH_TETR_2"/>
    <property type="match status" value="1"/>
</dbReference>
<dbReference type="RefSeq" id="WP_189263576.1">
    <property type="nucleotide sequence ID" value="NZ_BMML01000007.1"/>
</dbReference>
<evidence type="ECO:0000256" key="1">
    <source>
        <dbReference type="ARBA" id="ARBA00023015"/>
    </source>
</evidence>